<protein>
    <submittedName>
        <fullName evidence="3">DUF4157 domain-containing protein</fullName>
    </submittedName>
</protein>
<reference evidence="3" key="1">
    <citation type="journal article" date="2020" name="Biotechnol. Biofuels">
        <title>New insights from the biogas microbiome by comprehensive genome-resolved metagenomics of nearly 1600 species originating from multiple anaerobic digesters.</title>
        <authorList>
            <person name="Campanaro S."/>
            <person name="Treu L."/>
            <person name="Rodriguez-R L.M."/>
            <person name="Kovalovszki A."/>
            <person name="Ziels R.M."/>
            <person name="Maus I."/>
            <person name="Zhu X."/>
            <person name="Kougias P.G."/>
            <person name="Basile A."/>
            <person name="Luo G."/>
            <person name="Schluter A."/>
            <person name="Konstantinidis K.T."/>
            <person name="Angelidaki I."/>
        </authorList>
    </citation>
    <scope>NUCLEOTIDE SEQUENCE</scope>
    <source>
        <strain evidence="3">AS06rmzACSIP_7</strain>
    </source>
</reference>
<dbReference type="AlphaFoldDB" id="A0A971S1K8"/>
<dbReference type="InterPro" id="IPR025295">
    <property type="entry name" value="eCIS_core_dom"/>
</dbReference>
<feature type="domain" description="eCIS core" evidence="2">
    <location>
        <begin position="129"/>
        <end position="205"/>
    </location>
</feature>
<sequence>MYTFAQKPKTLLPAKAAKFTPADRACLRLSHDVDSMLHLQRTIGNQAVGRLLEDSVNTSCGHDFSRIPIHANPHAEIQPKLAIGIPGDIYEQEADRAVERVMDLSEPGVRSREQEEGSSQAIQGKEQALPSQDRAFFEQRFGHDFRHVRIHADNRSAEMADALKAEAFTVGRDIYFGAGKLQPRTMESNRLLGHELAHVVQQSRTGPAIQPKLKITGKTGDVSRAVTLLNSGLFGYAISVDKSGNVSISTNKDVGPPTAEQQALASRLTTVISDPKDVIMSASAGSKTLGGSYATGDFDITDLETYGVAGLIHEIEEQYQKQVKGLAYGSETTGAHGEAIKAESEVRGAKRGAQTVISSTANADGTLDAVVEIPHTFPDGKVKTMVMTIKSNNIVSVTWK</sequence>
<evidence type="ECO:0000259" key="2">
    <source>
        <dbReference type="Pfam" id="PF13699"/>
    </source>
</evidence>
<evidence type="ECO:0000313" key="4">
    <source>
        <dbReference type="Proteomes" id="UP000777265"/>
    </source>
</evidence>
<feature type="region of interest" description="Disordered" evidence="1">
    <location>
        <begin position="105"/>
        <end position="130"/>
    </location>
</feature>
<evidence type="ECO:0000313" key="3">
    <source>
        <dbReference type="EMBL" id="NLW35342.1"/>
    </source>
</evidence>
<gene>
    <name evidence="3" type="ORF">GXY80_07660</name>
</gene>
<evidence type="ECO:0000256" key="1">
    <source>
        <dbReference type="SAM" id="MobiDB-lite"/>
    </source>
</evidence>
<comment type="caution">
    <text evidence="3">The sequence shown here is derived from an EMBL/GenBank/DDBJ whole genome shotgun (WGS) entry which is preliminary data.</text>
</comment>
<proteinExistence type="predicted"/>
<organism evidence="3 4">
    <name type="scientific">Syntrophorhabdus aromaticivorans</name>
    <dbReference type="NCBI Taxonomy" id="328301"/>
    <lineage>
        <taxon>Bacteria</taxon>
        <taxon>Pseudomonadati</taxon>
        <taxon>Thermodesulfobacteriota</taxon>
        <taxon>Syntrophorhabdia</taxon>
        <taxon>Syntrophorhabdales</taxon>
        <taxon>Syntrophorhabdaceae</taxon>
        <taxon>Syntrophorhabdus</taxon>
    </lineage>
</organism>
<dbReference type="EMBL" id="JAAYEE010000126">
    <property type="protein sequence ID" value="NLW35342.1"/>
    <property type="molecule type" value="Genomic_DNA"/>
</dbReference>
<name>A0A971S1K8_9BACT</name>
<feature type="compositionally biased region" description="Basic and acidic residues" evidence="1">
    <location>
        <begin position="105"/>
        <end position="115"/>
    </location>
</feature>
<dbReference type="Proteomes" id="UP000777265">
    <property type="component" value="Unassembled WGS sequence"/>
</dbReference>
<dbReference type="Pfam" id="PF13699">
    <property type="entry name" value="eCIS_core"/>
    <property type="match status" value="1"/>
</dbReference>
<accession>A0A971S1K8</accession>
<reference evidence="3" key="2">
    <citation type="submission" date="2020-01" db="EMBL/GenBank/DDBJ databases">
        <authorList>
            <person name="Campanaro S."/>
        </authorList>
    </citation>
    <scope>NUCLEOTIDE SEQUENCE</scope>
    <source>
        <strain evidence="3">AS06rmzACSIP_7</strain>
    </source>
</reference>